<keyword evidence="1" id="KW-0732">Signal</keyword>
<protein>
    <submittedName>
        <fullName evidence="2">Uncharacterized protein</fullName>
    </submittedName>
</protein>
<organism evidence="2 3">
    <name type="scientific">Mycena alexandri</name>
    <dbReference type="NCBI Taxonomy" id="1745969"/>
    <lineage>
        <taxon>Eukaryota</taxon>
        <taxon>Fungi</taxon>
        <taxon>Dikarya</taxon>
        <taxon>Basidiomycota</taxon>
        <taxon>Agaricomycotina</taxon>
        <taxon>Agaricomycetes</taxon>
        <taxon>Agaricomycetidae</taxon>
        <taxon>Agaricales</taxon>
        <taxon>Marasmiineae</taxon>
        <taxon>Mycenaceae</taxon>
        <taxon>Mycena</taxon>
    </lineage>
</organism>
<reference evidence="2" key="1">
    <citation type="submission" date="2023-03" db="EMBL/GenBank/DDBJ databases">
        <title>Massive genome expansion in bonnet fungi (Mycena s.s.) driven by repeated elements and novel gene families across ecological guilds.</title>
        <authorList>
            <consortium name="Lawrence Berkeley National Laboratory"/>
            <person name="Harder C.B."/>
            <person name="Miyauchi S."/>
            <person name="Viragh M."/>
            <person name="Kuo A."/>
            <person name="Thoen E."/>
            <person name="Andreopoulos B."/>
            <person name="Lu D."/>
            <person name="Skrede I."/>
            <person name="Drula E."/>
            <person name="Henrissat B."/>
            <person name="Morin E."/>
            <person name="Kohler A."/>
            <person name="Barry K."/>
            <person name="LaButti K."/>
            <person name="Morin E."/>
            <person name="Salamov A."/>
            <person name="Lipzen A."/>
            <person name="Mereny Z."/>
            <person name="Hegedus B."/>
            <person name="Baldrian P."/>
            <person name="Stursova M."/>
            <person name="Weitz H."/>
            <person name="Taylor A."/>
            <person name="Grigoriev I.V."/>
            <person name="Nagy L.G."/>
            <person name="Martin F."/>
            <person name="Kauserud H."/>
        </authorList>
    </citation>
    <scope>NUCLEOTIDE SEQUENCE</scope>
    <source>
        <strain evidence="2">CBHHK200</strain>
    </source>
</reference>
<keyword evidence="3" id="KW-1185">Reference proteome</keyword>
<dbReference type="Pfam" id="PF19271">
    <property type="entry name" value="Nis1"/>
    <property type="match status" value="1"/>
</dbReference>
<name>A0AAD6S8X7_9AGAR</name>
<sequence length="156" mass="16360">MKFFSSLIFSTLLATTAFAQSAAIGAPADGSSVQAGSNITVEVDRPDTLTGSTEVAVVIGFLSCNGRPACPAASEVLGSILYNGPFNPQFVTGVSRPPHQNFTVTIPSTFPSGPAQLAVSHFSLVGVSAILLPVPTFRLTRSISRRVRSHSWRPSI</sequence>
<proteinExistence type="predicted"/>
<accession>A0AAD6S8X7</accession>
<feature type="signal peptide" evidence="1">
    <location>
        <begin position="1"/>
        <end position="19"/>
    </location>
</feature>
<feature type="chain" id="PRO_5042102912" evidence="1">
    <location>
        <begin position="20"/>
        <end position="156"/>
    </location>
</feature>
<evidence type="ECO:0000313" key="2">
    <source>
        <dbReference type="EMBL" id="KAJ7023070.1"/>
    </source>
</evidence>
<dbReference type="EMBL" id="JARJCM010000195">
    <property type="protein sequence ID" value="KAJ7023070.1"/>
    <property type="molecule type" value="Genomic_DNA"/>
</dbReference>
<comment type="caution">
    <text evidence="2">The sequence shown here is derived from an EMBL/GenBank/DDBJ whole genome shotgun (WGS) entry which is preliminary data.</text>
</comment>
<evidence type="ECO:0000256" key="1">
    <source>
        <dbReference type="SAM" id="SignalP"/>
    </source>
</evidence>
<dbReference type="AlphaFoldDB" id="A0AAD6S8X7"/>
<evidence type="ECO:0000313" key="3">
    <source>
        <dbReference type="Proteomes" id="UP001218188"/>
    </source>
</evidence>
<dbReference type="Proteomes" id="UP001218188">
    <property type="component" value="Unassembled WGS sequence"/>
</dbReference>
<gene>
    <name evidence="2" type="ORF">C8F04DRAFT_970561</name>
</gene>
<dbReference type="InterPro" id="IPR045469">
    <property type="entry name" value="Nis1"/>
</dbReference>